<name>A0A0V0GT51_SOLCH</name>
<reference evidence="1" key="1">
    <citation type="submission" date="2015-12" db="EMBL/GenBank/DDBJ databases">
        <title>Gene expression during late stages of embryo sac development: a critical building block for successful pollen-pistil interactions.</title>
        <authorList>
            <person name="Liu Y."/>
            <person name="Joly V."/>
            <person name="Sabar M."/>
            <person name="Matton D.P."/>
        </authorList>
    </citation>
    <scope>NUCLEOTIDE SEQUENCE</scope>
</reference>
<sequence length="87" mass="10555">MENFGSNYQIRVRRETCCWRDRNTVREETRNLFSFFDCIHFSFHRIFANFTCCRVQDISFENIFLMKTKNLKIYYITSSVSICLSLV</sequence>
<dbReference type="AlphaFoldDB" id="A0A0V0GT51"/>
<dbReference type="EMBL" id="GEDG01031615">
    <property type="protein sequence ID" value="JAP11276.1"/>
    <property type="molecule type" value="Transcribed_RNA"/>
</dbReference>
<proteinExistence type="predicted"/>
<protein>
    <submittedName>
        <fullName evidence="1">Putative ovule protein</fullName>
    </submittedName>
</protein>
<organism evidence="1">
    <name type="scientific">Solanum chacoense</name>
    <name type="common">Chaco potato</name>
    <dbReference type="NCBI Taxonomy" id="4108"/>
    <lineage>
        <taxon>Eukaryota</taxon>
        <taxon>Viridiplantae</taxon>
        <taxon>Streptophyta</taxon>
        <taxon>Embryophyta</taxon>
        <taxon>Tracheophyta</taxon>
        <taxon>Spermatophyta</taxon>
        <taxon>Magnoliopsida</taxon>
        <taxon>eudicotyledons</taxon>
        <taxon>Gunneridae</taxon>
        <taxon>Pentapetalae</taxon>
        <taxon>asterids</taxon>
        <taxon>lamiids</taxon>
        <taxon>Solanales</taxon>
        <taxon>Solanaceae</taxon>
        <taxon>Solanoideae</taxon>
        <taxon>Solaneae</taxon>
        <taxon>Solanum</taxon>
    </lineage>
</organism>
<evidence type="ECO:0000313" key="1">
    <source>
        <dbReference type="EMBL" id="JAP11276.1"/>
    </source>
</evidence>
<accession>A0A0V0GT51</accession>